<gene>
    <name evidence="1" type="ORF">K432DRAFT_311606</name>
</gene>
<dbReference type="OrthoDB" id="10042665at2759"/>
<dbReference type="PANTHER" id="PTHR46411">
    <property type="entry name" value="FAMILY ATPASE, PUTATIVE-RELATED"/>
    <property type="match status" value="1"/>
</dbReference>
<evidence type="ECO:0008006" key="3">
    <source>
        <dbReference type="Google" id="ProtNLM"/>
    </source>
</evidence>
<dbReference type="PANTHER" id="PTHR46411:SF4">
    <property type="entry name" value="AAA+ ATPASE DOMAIN-CONTAINING PROTEIN"/>
    <property type="match status" value="1"/>
</dbReference>
<organism evidence="1 2">
    <name type="scientific">Lepidopterella palustris CBS 459.81</name>
    <dbReference type="NCBI Taxonomy" id="1314670"/>
    <lineage>
        <taxon>Eukaryota</taxon>
        <taxon>Fungi</taxon>
        <taxon>Dikarya</taxon>
        <taxon>Ascomycota</taxon>
        <taxon>Pezizomycotina</taxon>
        <taxon>Dothideomycetes</taxon>
        <taxon>Pleosporomycetidae</taxon>
        <taxon>Mytilinidiales</taxon>
        <taxon>Argynnaceae</taxon>
        <taxon>Lepidopterella</taxon>
    </lineage>
</organism>
<proteinExistence type="predicted"/>
<sequence length="105" mass="12325">NTLLLLDKANVYMRRQLLNSISNNLTATFLQKLKYYRGIIFLTTNRLKDFNKVILSRVYIALHYNTLGVDTRRRLWEKFLEKVANGKASLTRNEFDELAKAELNS</sequence>
<reference evidence="1 2" key="1">
    <citation type="journal article" date="2016" name="Nat. Commun.">
        <title>Ectomycorrhizal ecology is imprinted in the genome of the dominant symbiotic fungus Cenococcum geophilum.</title>
        <authorList>
            <consortium name="DOE Joint Genome Institute"/>
            <person name="Peter M."/>
            <person name="Kohler A."/>
            <person name="Ohm R.A."/>
            <person name="Kuo A."/>
            <person name="Krutzmann J."/>
            <person name="Morin E."/>
            <person name="Arend M."/>
            <person name="Barry K.W."/>
            <person name="Binder M."/>
            <person name="Choi C."/>
            <person name="Clum A."/>
            <person name="Copeland A."/>
            <person name="Grisel N."/>
            <person name="Haridas S."/>
            <person name="Kipfer T."/>
            <person name="LaButti K."/>
            <person name="Lindquist E."/>
            <person name="Lipzen A."/>
            <person name="Maire R."/>
            <person name="Meier B."/>
            <person name="Mihaltcheva S."/>
            <person name="Molinier V."/>
            <person name="Murat C."/>
            <person name="Poggeler S."/>
            <person name="Quandt C.A."/>
            <person name="Sperisen C."/>
            <person name="Tritt A."/>
            <person name="Tisserant E."/>
            <person name="Crous P.W."/>
            <person name="Henrissat B."/>
            <person name="Nehls U."/>
            <person name="Egli S."/>
            <person name="Spatafora J.W."/>
            <person name="Grigoriev I.V."/>
            <person name="Martin F.M."/>
        </authorList>
    </citation>
    <scope>NUCLEOTIDE SEQUENCE [LARGE SCALE GENOMIC DNA]</scope>
    <source>
        <strain evidence="1 2">CBS 459.81</strain>
    </source>
</reference>
<dbReference type="Proteomes" id="UP000250266">
    <property type="component" value="Unassembled WGS sequence"/>
</dbReference>
<dbReference type="AlphaFoldDB" id="A0A8E2DYM8"/>
<name>A0A8E2DYM8_9PEZI</name>
<keyword evidence="2" id="KW-1185">Reference proteome</keyword>
<dbReference type="EMBL" id="KV745592">
    <property type="protein sequence ID" value="OCK73993.1"/>
    <property type="molecule type" value="Genomic_DNA"/>
</dbReference>
<evidence type="ECO:0000313" key="1">
    <source>
        <dbReference type="EMBL" id="OCK73993.1"/>
    </source>
</evidence>
<dbReference type="InterPro" id="IPR027417">
    <property type="entry name" value="P-loop_NTPase"/>
</dbReference>
<feature type="non-terminal residue" evidence="1">
    <location>
        <position position="1"/>
    </location>
</feature>
<evidence type="ECO:0000313" key="2">
    <source>
        <dbReference type="Proteomes" id="UP000250266"/>
    </source>
</evidence>
<dbReference type="SUPFAM" id="SSF52540">
    <property type="entry name" value="P-loop containing nucleoside triphosphate hydrolases"/>
    <property type="match status" value="1"/>
</dbReference>
<protein>
    <recommendedName>
        <fullName evidence="3">ATPase AAA-type core domain-containing protein</fullName>
    </recommendedName>
</protein>
<accession>A0A8E2DYM8</accession>